<reference evidence="2 3" key="1">
    <citation type="submission" date="2018-03" db="EMBL/GenBank/DDBJ databases">
        <authorList>
            <person name="Nguyen K."/>
            <person name="Fouts D."/>
            <person name="Sutton G."/>
        </authorList>
    </citation>
    <scope>NUCLEOTIDE SEQUENCE [LARGE SCALE GENOMIC DNA]</scope>
    <source>
        <strain evidence="2 3">AU14328</strain>
    </source>
</reference>
<dbReference type="AlphaFoldDB" id="A0AB37ALV6"/>
<organism evidence="2 3">
    <name type="scientific">Burkholderia multivorans</name>
    <dbReference type="NCBI Taxonomy" id="87883"/>
    <lineage>
        <taxon>Bacteria</taxon>
        <taxon>Pseudomonadati</taxon>
        <taxon>Pseudomonadota</taxon>
        <taxon>Betaproteobacteria</taxon>
        <taxon>Burkholderiales</taxon>
        <taxon>Burkholderiaceae</taxon>
        <taxon>Burkholderia</taxon>
        <taxon>Burkholderia cepacia complex</taxon>
    </lineage>
</organism>
<protein>
    <recommendedName>
        <fullName evidence="1">BON domain-containing protein</fullName>
    </recommendedName>
</protein>
<sequence>MLQYEKNPSLPVHRRRGDACRIQHKHACPIDCPLDRVRRHGRPHERREGHVTLSGAVTYNEQIAIAVDAARKVEGVIEVENRIRVTGASL</sequence>
<dbReference type="Proteomes" id="UP000237811">
    <property type="component" value="Unassembled WGS sequence"/>
</dbReference>
<evidence type="ECO:0000313" key="3">
    <source>
        <dbReference type="Proteomes" id="UP000237811"/>
    </source>
</evidence>
<comment type="caution">
    <text evidence="2">The sequence shown here is derived from an EMBL/GenBank/DDBJ whole genome shotgun (WGS) entry which is preliminary data.</text>
</comment>
<evidence type="ECO:0000313" key="2">
    <source>
        <dbReference type="EMBL" id="PRE42281.1"/>
    </source>
</evidence>
<gene>
    <name evidence="2" type="ORF">C6P99_24695</name>
</gene>
<proteinExistence type="predicted"/>
<accession>A0AB37ALV6</accession>
<dbReference type="Pfam" id="PF04972">
    <property type="entry name" value="BON"/>
    <property type="match status" value="1"/>
</dbReference>
<dbReference type="EMBL" id="PVFR01000076">
    <property type="protein sequence ID" value="PRE42281.1"/>
    <property type="molecule type" value="Genomic_DNA"/>
</dbReference>
<dbReference type="InterPro" id="IPR007055">
    <property type="entry name" value="BON_dom"/>
</dbReference>
<name>A0AB37ALV6_9BURK</name>
<dbReference type="Gene3D" id="3.30.1340.30">
    <property type="match status" value="1"/>
</dbReference>
<evidence type="ECO:0000259" key="1">
    <source>
        <dbReference type="Pfam" id="PF04972"/>
    </source>
</evidence>
<feature type="domain" description="BON" evidence="1">
    <location>
        <begin position="48"/>
        <end position="86"/>
    </location>
</feature>